<reference evidence="2 3" key="1">
    <citation type="submission" date="2017-05" db="EMBL/GenBank/DDBJ databases">
        <title>Complete genome sequence of Corynebacterium striatum KC-Na-1 isolated from Neophocaena asiaeorientalis in Korea.</title>
        <authorList>
            <person name="Kim J.H."/>
            <person name="Lee K."/>
        </authorList>
    </citation>
    <scope>NUCLEOTIDE SEQUENCE [LARGE SCALE GENOMIC DNA]</scope>
    <source>
        <strain evidence="2 3">KC-Na-01</strain>
        <plasmid evidence="3">pcs-na-2</plasmid>
    </source>
</reference>
<dbReference type="Proteomes" id="UP000250197">
    <property type="component" value="Plasmid pCs-Na-2"/>
</dbReference>
<geneLocation type="plasmid" evidence="3">
    <name>pcs-na-2</name>
</geneLocation>
<protein>
    <submittedName>
        <fullName evidence="2">Uncharacterized protein</fullName>
    </submittedName>
</protein>
<organism evidence="2 3">
    <name type="scientific">Corynebacterium striatum</name>
    <dbReference type="NCBI Taxonomy" id="43770"/>
    <lineage>
        <taxon>Bacteria</taxon>
        <taxon>Bacillati</taxon>
        <taxon>Actinomycetota</taxon>
        <taxon>Actinomycetes</taxon>
        <taxon>Mycobacteriales</taxon>
        <taxon>Corynebacteriaceae</taxon>
        <taxon>Corynebacterium</taxon>
    </lineage>
</organism>
<keyword evidence="1" id="KW-1133">Transmembrane helix</keyword>
<dbReference type="AlphaFoldDB" id="A0A2Z2J0U0"/>
<feature type="transmembrane region" description="Helical" evidence="1">
    <location>
        <begin position="6"/>
        <end position="25"/>
    </location>
</feature>
<keyword evidence="2" id="KW-0614">Plasmid</keyword>
<keyword evidence="1" id="KW-0812">Transmembrane</keyword>
<dbReference type="KEGG" id="cstr:CBE89_13295"/>
<feature type="transmembrane region" description="Helical" evidence="1">
    <location>
        <begin position="37"/>
        <end position="58"/>
    </location>
</feature>
<evidence type="ECO:0000313" key="2">
    <source>
        <dbReference type="EMBL" id="ART22549.1"/>
    </source>
</evidence>
<dbReference type="EMBL" id="CP021254">
    <property type="protein sequence ID" value="ART22549.1"/>
    <property type="molecule type" value="Genomic_DNA"/>
</dbReference>
<keyword evidence="1" id="KW-0472">Membrane</keyword>
<sequence>MLYIVPGILAGIIFYLFLSGVSWFVDKVWPKNRQLRAHSRLVIHCLAAITFTIFLVVSGGGGNWSTHLQISGFLLSGCMLSFVTSTRETPPQQEENGQMPSR</sequence>
<accession>A0A2Z2J0U0</accession>
<evidence type="ECO:0000313" key="3">
    <source>
        <dbReference type="Proteomes" id="UP000250197"/>
    </source>
</evidence>
<name>A0A2Z2J0U0_CORST</name>
<proteinExistence type="predicted"/>
<evidence type="ECO:0000256" key="1">
    <source>
        <dbReference type="SAM" id="Phobius"/>
    </source>
</evidence>
<gene>
    <name evidence="2" type="ORF">CBE89_13295</name>
</gene>